<dbReference type="InterPro" id="IPR047187">
    <property type="entry name" value="SF1_C_Upf1"/>
</dbReference>
<dbReference type="InterPro" id="IPR027417">
    <property type="entry name" value="P-loop_NTPase"/>
</dbReference>
<dbReference type="Pfam" id="PF08696">
    <property type="entry name" value="Dna2"/>
    <property type="match status" value="1"/>
</dbReference>
<dbReference type="PANTHER" id="PTHR10887">
    <property type="entry name" value="DNA2/NAM7 HELICASE FAMILY"/>
    <property type="match status" value="1"/>
</dbReference>
<dbReference type="GO" id="GO:0071932">
    <property type="term" value="P:replication fork reversal"/>
    <property type="evidence" value="ECO:0007669"/>
    <property type="project" value="TreeGrafter"/>
</dbReference>
<dbReference type="FunFam" id="3.40.50.300:FF:000721">
    <property type="entry name" value="DNA replication ATP-dependent helicase/nuclease DNA2"/>
    <property type="match status" value="1"/>
</dbReference>
<dbReference type="GO" id="GO:0017108">
    <property type="term" value="F:5'-flap endonuclease activity"/>
    <property type="evidence" value="ECO:0007669"/>
    <property type="project" value="UniProtKB-UniRule"/>
</dbReference>
<evidence type="ECO:0000256" key="16">
    <source>
        <dbReference type="ARBA" id="ARBA00023128"/>
    </source>
</evidence>
<dbReference type="InterPro" id="IPR048459">
    <property type="entry name" value="DNA2_Rift"/>
</dbReference>
<dbReference type="Gene3D" id="3.90.320.10">
    <property type="match status" value="1"/>
</dbReference>
<evidence type="ECO:0000256" key="1">
    <source>
        <dbReference type="ARBA" id="ARBA00001966"/>
    </source>
</evidence>
<dbReference type="Pfam" id="PF13087">
    <property type="entry name" value="AAA_12"/>
    <property type="match status" value="1"/>
</dbReference>
<evidence type="ECO:0000256" key="22">
    <source>
        <dbReference type="SAM" id="MobiDB-lite"/>
    </source>
</evidence>
<evidence type="ECO:0000256" key="15">
    <source>
        <dbReference type="ARBA" id="ARBA00023125"/>
    </source>
</evidence>
<reference evidence="27" key="1">
    <citation type="journal article" date="2016" name="Nat. Commun.">
        <title>The channel catfish genome sequence provides insights into the evolution of scale formation in teleosts.</title>
        <authorList>
            <person name="Liu Z."/>
            <person name="Liu S."/>
            <person name="Yao J."/>
            <person name="Bao L."/>
            <person name="Zhang J."/>
            <person name="Li Y."/>
            <person name="Jiang C."/>
            <person name="Sun L."/>
            <person name="Wang R."/>
            <person name="Zhang Y."/>
            <person name="Zhou T."/>
            <person name="Zeng Q."/>
            <person name="Fu Q."/>
            <person name="Gao S."/>
            <person name="Li N."/>
            <person name="Koren S."/>
            <person name="Jiang Y."/>
            <person name="Zimin A."/>
            <person name="Xu P."/>
            <person name="Phillippy A.M."/>
            <person name="Geng X."/>
            <person name="Song L."/>
            <person name="Sun F."/>
            <person name="Li C."/>
            <person name="Wang X."/>
            <person name="Chen A."/>
            <person name="Jin Y."/>
            <person name="Yuan Z."/>
            <person name="Yang Y."/>
            <person name="Tan S."/>
            <person name="Peatman E."/>
            <person name="Lu J."/>
            <person name="Qin Z."/>
            <person name="Dunham R."/>
            <person name="Li Z."/>
            <person name="Sonstegard T."/>
            <person name="Feng J."/>
            <person name="Danzmann R.G."/>
            <person name="Schroeder S."/>
            <person name="Scheffler B."/>
            <person name="Duke M.V."/>
            <person name="Ballard L."/>
            <person name="Kucuktas H."/>
            <person name="Kaltenboeck L."/>
            <person name="Liu H."/>
            <person name="Armbruster J."/>
            <person name="Xie Y."/>
            <person name="Kirby M.L."/>
            <person name="Tian Y."/>
            <person name="Flanagan M.E."/>
            <person name="Mu W."/>
            <person name="Waldbieser G.C."/>
        </authorList>
    </citation>
    <scope>NUCLEOTIDE SEQUENCE [LARGE SCALE GENOMIC DNA]</scope>
    <source>
        <strain evidence="27">SDA103</strain>
    </source>
</reference>
<dbReference type="GO" id="GO:0017116">
    <property type="term" value="F:single-stranded DNA helicase activity"/>
    <property type="evidence" value="ECO:0007669"/>
    <property type="project" value="UniProtKB-UniRule"/>
</dbReference>
<keyword evidence="5 21" id="KW-0540">Nuclease</keyword>
<dbReference type="GO" id="GO:0005634">
    <property type="term" value="C:nucleus"/>
    <property type="evidence" value="ECO:0007669"/>
    <property type="project" value="UniProtKB-SubCell"/>
</dbReference>
<evidence type="ECO:0000256" key="21">
    <source>
        <dbReference type="RuleBase" id="RU367041"/>
    </source>
</evidence>
<evidence type="ECO:0000256" key="12">
    <source>
        <dbReference type="ARBA" id="ARBA00022840"/>
    </source>
</evidence>
<evidence type="ECO:0000256" key="10">
    <source>
        <dbReference type="ARBA" id="ARBA00022801"/>
    </source>
</evidence>
<evidence type="ECO:0000256" key="8">
    <source>
        <dbReference type="ARBA" id="ARBA00022759"/>
    </source>
</evidence>
<evidence type="ECO:0000313" key="27">
    <source>
        <dbReference type="Proteomes" id="UP000221080"/>
    </source>
</evidence>
<dbReference type="GeneID" id="108263385"/>
<evidence type="ECO:0000256" key="2">
    <source>
        <dbReference type="ARBA" id="ARBA00007913"/>
    </source>
</evidence>
<keyword evidence="27" id="KW-1185">Reference proteome</keyword>
<evidence type="ECO:0000256" key="4">
    <source>
        <dbReference type="ARBA" id="ARBA00022705"/>
    </source>
</evidence>
<keyword evidence="13 21" id="KW-0408">Iron</keyword>
<evidence type="ECO:0000256" key="9">
    <source>
        <dbReference type="ARBA" id="ARBA00022763"/>
    </source>
</evidence>
<dbReference type="PANTHER" id="PTHR10887:SF433">
    <property type="entry name" value="DNA REPLICATION ATP-DEPENDENT HELICASE_NUCLEASE DNA2"/>
    <property type="match status" value="1"/>
</dbReference>
<organism evidence="27 28">
    <name type="scientific">Ictalurus punctatus</name>
    <name type="common">Channel catfish</name>
    <name type="synonym">Silurus punctatus</name>
    <dbReference type="NCBI Taxonomy" id="7998"/>
    <lineage>
        <taxon>Eukaryota</taxon>
        <taxon>Metazoa</taxon>
        <taxon>Chordata</taxon>
        <taxon>Craniata</taxon>
        <taxon>Vertebrata</taxon>
        <taxon>Euteleostomi</taxon>
        <taxon>Actinopterygii</taxon>
        <taxon>Neopterygii</taxon>
        <taxon>Teleostei</taxon>
        <taxon>Ostariophysi</taxon>
        <taxon>Siluriformes</taxon>
        <taxon>Ictaluridae</taxon>
        <taxon>Ictalurus</taxon>
    </lineage>
</organism>
<keyword evidence="7 21" id="KW-0547">Nucleotide-binding</keyword>
<keyword evidence="17 21" id="KW-0234">DNA repair</keyword>
<dbReference type="InterPro" id="IPR041677">
    <property type="entry name" value="DNA2/NAM7_AAA_11"/>
</dbReference>
<reference evidence="28" key="2">
    <citation type="submission" date="2025-08" db="UniProtKB">
        <authorList>
            <consortium name="RefSeq"/>
        </authorList>
    </citation>
    <scope>IDENTIFICATION</scope>
    <source>
        <tissue evidence="28">Blood</tissue>
    </source>
</reference>
<feature type="compositionally biased region" description="Low complexity" evidence="22">
    <location>
        <begin position="89"/>
        <end position="100"/>
    </location>
</feature>
<dbReference type="Proteomes" id="UP000221080">
    <property type="component" value="Chromosome 3"/>
</dbReference>
<evidence type="ECO:0000256" key="19">
    <source>
        <dbReference type="ARBA" id="ARBA00023268"/>
    </source>
</evidence>
<feature type="domain" description="DNA replication factor Dna2 N-terminal" evidence="23">
    <location>
        <begin position="405"/>
        <end position="617"/>
    </location>
</feature>
<feature type="domain" description="DNA2/NAM7 helicase helicase" evidence="24">
    <location>
        <begin position="960"/>
        <end position="1052"/>
    </location>
</feature>
<evidence type="ECO:0000259" key="23">
    <source>
        <dbReference type="Pfam" id="PF08696"/>
    </source>
</evidence>
<comment type="similarity">
    <text evidence="2 21">Belongs to the DNA2/NAM7 helicase family.</text>
</comment>
<keyword evidence="19 21" id="KW-0511">Multifunctional enzyme</keyword>
<evidence type="ECO:0000259" key="26">
    <source>
        <dbReference type="Pfam" id="PF21123"/>
    </source>
</evidence>
<keyword evidence="6 21" id="KW-0479">Metal-binding</keyword>
<comment type="catalytic activity">
    <reaction evidence="20 21">
        <text>ATP + H2O = ADP + phosphate + H(+)</text>
        <dbReference type="Rhea" id="RHEA:13065"/>
        <dbReference type="ChEBI" id="CHEBI:15377"/>
        <dbReference type="ChEBI" id="CHEBI:15378"/>
        <dbReference type="ChEBI" id="CHEBI:30616"/>
        <dbReference type="ChEBI" id="CHEBI:43474"/>
        <dbReference type="ChEBI" id="CHEBI:456216"/>
        <dbReference type="EC" id="3.6.4.12"/>
    </reaction>
</comment>
<dbReference type="EC" id="3.6.4.12" evidence="21"/>
<evidence type="ECO:0000256" key="14">
    <source>
        <dbReference type="ARBA" id="ARBA00023014"/>
    </source>
</evidence>
<evidence type="ECO:0000256" key="5">
    <source>
        <dbReference type="ARBA" id="ARBA00022722"/>
    </source>
</evidence>
<evidence type="ECO:0000256" key="11">
    <source>
        <dbReference type="ARBA" id="ARBA00022806"/>
    </source>
</evidence>
<dbReference type="CTD" id="1763"/>
<evidence type="ECO:0000313" key="28">
    <source>
        <dbReference type="RefSeq" id="XP_053535782.1"/>
    </source>
</evidence>
<evidence type="ECO:0000256" key="17">
    <source>
        <dbReference type="ARBA" id="ARBA00023204"/>
    </source>
</evidence>
<feature type="domain" description="DNA2/NAM7 helicase helicase" evidence="24">
    <location>
        <begin position="1063"/>
        <end position="1129"/>
    </location>
</feature>
<evidence type="ECO:0000256" key="18">
    <source>
        <dbReference type="ARBA" id="ARBA00023242"/>
    </source>
</evidence>
<dbReference type="CDD" id="cd18808">
    <property type="entry name" value="SF1_C_Upf1"/>
    <property type="match status" value="1"/>
</dbReference>
<feature type="domain" description="DNA2 rift barrel" evidence="26">
    <location>
        <begin position="803"/>
        <end position="900"/>
    </location>
</feature>
<dbReference type="GO" id="GO:0005739">
    <property type="term" value="C:mitochondrion"/>
    <property type="evidence" value="ECO:0007669"/>
    <property type="project" value="UniProtKB-SubCell"/>
</dbReference>
<dbReference type="Pfam" id="PF13086">
    <property type="entry name" value="AAA_11"/>
    <property type="match status" value="2"/>
</dbReference>
<keyword evidence="18 21" id="KW-0539">Nucleus</keyword>
<dbReference type="GO" id="GO:0003677">
    <property type="term" value="F:DNA binding"/>
    <property type="evidence" value="ECO:0007669"/>
    <property type="project" value="UniProtKB-UniRule"/>
</dbReference>
<dbReference type="FunFam" id="3.40.50.300:FF:000915">
    <property type="entry name" value="DNA replication ATP-dependent helicase/nuclease DNA2"/>
    <property type="match status" value="1"/>
</dbReference>
<comment type="function">
    <text evidence="21">Key enzyme involved in DNA replication and DNA repair. Involved in Okazaki fragments processing by cleaving long flaps that escape FEN1: flaps that are longer than 27 nucleotides are coated by replication protein A complex (RPA), leading to recruit DNA2 which cleaves the flap until it is too short to bind RPA and becomes a substrate for FEN1. Also involved in 5'-end resection of DNA during double-strand break (DSB) repair by mediating the cleavage of 5'-ssDNA.</text>
</comment>
<keyword evidence="15 21" id="KW-0238">DNA-binding</keyword>
<dbReference type="GO" id="GO:0051539">
    <property type="term" value="F:4 iron, 4 sulfur cluster binding"/>
    <property type="evidence" value="ECO:0007669"/>
    <property type="project" value="UniProtKB-UniRule"/>
</dbReference>
<dbReference type="Gene3D" id="3.40.50.300">
    <property type="entry name" value="P-loop containing nucleotide triphosphate hydrolases"/>
    <property type="match status" value="2"/>
</dbReference>
<keyword evidence="8" id="KW-0255">Endonuclease</keyword>
<dbReference type="OrthoDB" id="306218at2759"/>
<evidence type="ECO:0000256" key="13">
    <source>
        <dbReference type="ARBA" id="ARBA00023004"/>
    </source>
</evidence>
<name>A0A9F7RI63_ICTPU</name>
<dbReference type="EC" id="3.1.-.-" evidence="21"/>
<dbReference type="InterPro" id="IPR041679">
    <property type="entry name" value="DNA2/NAM7-like_C"/>
</dbReference>
<feature type="domain" description="DNA2/NAM7 helicase-like C-terminal" evidence="25">
    <location>
        <begin position="1138"/>
        <end position="1350"/>
    </location>
</feature>
<feature type="region of interest" description="Disordered" evidence="22">
    <location>
        <begin position="222"/>
        <end position="273"/>
    </location>
</feature>
<evidence type="ECO:0000256" key="7">
    <source>
        <dbReference type="ARBA" id="ARBA00022741"/>
    </source>
</evidence>
<dbReference type="GO" id="GO:0046872">
    <property type="term" value="F:metal ion binding"/>
    <property type="evidence" value="ECO:0007669"/>
    <property type="project" value="UniProtKB-UniRule"/>
</dbReference>
<dbReference type="FunFam" id="3.40.50.300:FF:000789">
    <property type="entry name" value="DNA replication ATP-dependent helicase/nuclease DNA2"/>
    <property type="match status" value="1"/>
</dbReference>
<evidence type="ECO:0000259" key="25">
    <source>
        <dbReference type="Pfam" id="PF13087"/>
    </source>
</evidence>
<keyword evidence="12 21" id="KW-0067">ATP-binding</keyword>
<keyword evidence="11 21" id="KW-0347">Helicase</keyword>
<evidence type="ECO:0000256" key="3">
    <source>
        <dbReference type="ARBA" id="ARBA00022485"/>
    </source>
</evidence>
<accession>A0A9F7RI63</accession>
<protein>
    <recommendedName>
        <fullName evidence="21">DNA replication ATP-dependent helicase/nuclease</fullName>
        <ecNumber evidence="21">3.1.-.-</ecNumber>
        <ecNumber evidence="21">3.6.4.12</ecNumber>
    </recommendedName>
</protein>
<feature type="compositionally biased region" description="Basic and acidic residues" evidence="22">
    <location>
        <begin position="165"/>
        <end position="175"/>
    </location>
</feature>
<dbReference type="InterPro" id="IPR014808">
    <property type="entry name" value="DNA_replication_fac_Dna2_N"/>
</dbReference>
<dbReference type="CDD" id="cd22318">
    <property type="entry name" value="DNA2_N-like"/>
    <property type="match status" value="1"/>
</dbReference>
<dbReference type="InterPro" id="IPR011604">
    <property type="entry name" value="PDDEXK-like_dom_sf"/>
</dbReference>
<keyword evidence="9 21" id="KW-0227">DNA damage</keyword>
<dbReference type="InterPro" id="IPR045055">
    <property type="entry name" value="DNA2/NAM7-like"/>
</dbReference>
<dbReference type="GO" id="GO:0006281">
    <property type="term" value="P:DNA repair"/>
    <property type="evidence" value="ECO:0007669"/>
    <property type="project" value="UniProtKB-KW"/>
</dbReference>
<feature type="region of interest" description="Disordered" evidence="22">
    <location>
        <begin position="69"/>
        <end position="175"/>
    </location>
</feature>
<keyword evidence="16 21" id="KW-0496">Mitochondrion</keyword>
<sequence length="1388" mass="155256">MSTMLKIKCKKNKMVSSGLQSDISAFFSKVQPKSPKRGTAMCTSVDVSNFMKTSVTRDTTFTLFPFTIPETPESEKKQHRPLQPFSEGPCSPVSRSPRSRGLTCKTKLLYRRSLQAENKTSPKSGDTFEAENGIGHFGSVKRLMRGSETHQKAKRPRTGQLPKNSGKESSSERDDLSKFLQIIHETADMKDEASMKGISKNIERKSGKAVKILTEKNSSISTLSGKTLGNMPSEKRNGASGSFTKLPRVTSLRNSSSEDEKENISLSTEPSRDLAEISSDIQSDLVVSYTSLVCNSDGGEKKENVFICENEMKSKQVKNLDDSEKAITTAEENFSILDDSWFNQEMEQNFEEPEYKKSKLEKKGSIPEHVILASGLHNRYWVLDVQETTGAQGYDEKHLTITSSKSSHPTETCILKDGWENTPVAVGDIVHLEGECVSGLWVIDRDFGYLVLLPDVLISGTSIANSVRCMRRAVLGEMFKSLDGGSKQMLNGTIVHDIFQKAAMSLDFSREKLEKLASEALLSPNYLGQMYSLKLTQADMQQEVEEYLPAIAEWAKVYLHSSPQARQKQLTFRLPSDGALSRQDSDCSITVTNFVDIEENIWSPRFGLKGKIDVTAGVRIHRRGRKHVDKIIPLELKTGKESNSIEHRSQVILYTLMSTERRTDAEAGFLVYLKTGNLHPVVGNHMDRRELIKLRNCLVHHLRNSLIKLKGKSQMACLPEVISDQQACKYCPQRRNCALYNRAVEKAPGACPSEDPQTFLQLESEHLNQLHLQYFSHWLLLCSLEALTMESKGGRRNIWLQSAQEREKNGGCVGNMVLAGRVTALSDGVYVHHFKRRQGEHVLITLLVGDRVVISDQDSRFIGIAAGYVTEITNTGVTCSLDKNLSKNSSDMVFRLDQDEGAGGLSTHLGNLSMLMENSPKSERLRQLIVEFKPPQFIDSLSSVLPREAKDTVANILKGLNKPQKQAMKKVLLSKDYTLIVGMPGTGKTTTICTLVRILHACGFSVLLTSYTHSAVDNILLKLKKFKVGFLRLGRAQKVHRDILPFTEEQNRTKGINTLEQLEDLYNQELVVATTCMGVKHPIFSRRRFDFCIVDEASQISQPVCLGPLFYAQRFVLVGDHQQLPPIVQNAEARALGMDESLFKRLEHHSQAVVQLNVQYRMNSMIMSLSNALMYEGRLECGSERTANAQLQLPCRTALESELCMCQPQYTAWVHAALEPQKSVCFLDTSQVPALETVEKGGVSNHTEAILVHTLVSLLLKAGCRASDIGVIAPYRQQLKAISTLLEEESFRAVEVNTVDKYQGRDKSVIIVSFVRSHTEGNLGELLKDWRRLNVAITRAKHKLLMLGSAPTLRLYAPLEKLLTHMQQENMIFQLPPAAHEALPRIKM</sequence>
<keyword evidence="4 21" id="KW-0235">DNA replication</keyword>
<gene>
    <name evidence="28" type="primary">dna2</name>
</gene>
<dbReference type="GO" id="GO:0005524">
    <property type="term" value="F:ATP binding"/>
    <property type="evidence" value="ECO:0007669"/>
    <property type="project" value="UniProtKB-UniRule"/>
</dbReference>
<keyword evidence="10 21" id="KW-0378">Hydrolase</keyword>
<comment type="cofactor">
    <cofactor evidence="1">
        <name>[4Fe-4S] cluster</name>
        <dbReference type="ChEBI" id="CHEBI:49883"/>
    </cofactor>
</comment>
<keyword evidence="3 21" id="KW-0004">4Fe-4S</keyword>
<evidence type="ECO:0000259" key="24">
    <source>
        <dbReference type="Pfam" id="PF13086"/>
    </source>
</evidence>
<proteinExistence type="inferred from homology"/>
<dbReference type="SUPFAM" id="SSF52540">
    <property type="entry name" value="P-loop containing nucleoside triphosphate hydrolases"/>
    <property type="match status" value="1"/>
</dbReference>
<evidence type="ECO:0000256" key="20">
    <source>
        <dbReference type="ARBA" id="ARBA00047995"/>
    </source>
</evidence>
<dbReference type="RefSeq" id="XP_053535782.1">
    <property type="nucleotide sequence ID" value="XM_053679807.1"/>
</dbReference>
<keyword evidence="14 21" id="KW-0411">Iron-sulfur</keyword>
<dbReference type="Pfam" id="PF21123">
    <property type="entry name" value="Dna2_Rift"/>
    <property type="match status" value="1"/>
</dbReference>
<feature type="compositionally biased region" description="Polar residues" evidence="22">
    <location>
        <begin position="115"/>
        <end position="124"/>
    </location>
</feature>
<dbReference type="GO" id="GO:0033567">
    <property type="term" value="P:DNA replication, Okazaki fragment processing"/>
    <property type="evidence" value="ECO:0007669"/>
    <property type="project" value="UniProtKB-UniRule"/>
</dbReference>
<evidence type="ECO:0000256" key="6">
    <source>
        <dbReference type="ARBA" id="ARBA00022723"/>
    </source>
</evidence>
<comment type="subcellular location">
    <subcellularLocation>
        <location evidence="21">Nucleus</location>
    </subcellularLocation>
    <subcellularLocation>
        <location evidence="21">Mitochondrion</location>
    </subcellularLocation>
</comment>
<dbReference type="CDD" id="cd18041">
    <property type="entry name" value="DEXXQc_DNA2"/>
    <property type="match status" value="1"/>
</dbReference>
<dbReference type="InterPro" id="IPR026851">
    <property type="entry name" value="Dna2/JHS1_DEXXQ-box"/>
</dbReference>
<dbReference type="KEGG" id="ipu:108263385"/>